<dbReference type="AlphaFoldDB" id="A0A6N8LUD7"/>
<protein>
    <submittedName>
        <fullName evidence="1">Uncharacterized protein</fullName>
    </submittedName>
</protein>
<name>A0A6N8LUD7_9SPHN</name>
<evidence type="ECO:0000313" key="2">
    <source>
        <dbReference type="Proteomes" id="UP000436801"/>
    </source>
</evidence>
<proteinExistence type="predicted"/>
<dbReference type="EMBL" id="WSUT01000005">
    <property type="protein sequence ID" value="MWC44006.1"/>
    <property type="molecule type" value="Genomic_DNA"/>
</dbReference>
<gene>
    <name evidence="1" type="ORF">GQR91_10120</name>
</gene>
<accession>A0A6N8LUD7</accession>
<comment type="caution">
    <text evidence="1">The sequence shown here is derived from an EMBL/GenBank/DDBJ whole genome shotgun (WGS) entry which is preliminary data.</text>
</comment>
<dbReference type="Proteomes" id="UP000436801">
    <property type="component" value="Unassembled WGS sequence"/>
</dbReference>
<reference evidence="1 2" key="1">
    <citation type="submission" date="2019-12" db="EMBL/GenBank/DDBJ databases">
        <authorList>
            <person name="Zheng J."/>
        </authorList>
    </citation>
    <scope>NUCLEOTIDE SEQUENCE [LARGE SCALE GENOMIC DNA]</scope>
    <source>
        <strain evidence="1 2">DSM 27347</strain>
    </source>
</reference>
<evidence type="ECO:0000313" key="1">
    <source>
        <dbReference type="EMBL" id="MWC44006.1"/>
    </source>
</evidence>
<dbReference type="RefSeq" id="WP_160146750.1">
    <property type="nucleotide sequence ID" value="NZ_FNBI01000002.1"/>
</dbReference>
<sequence>MQETMMAHVPEGAGDNSKGKKASRIIAPSMAAYMIFAMLIAFGLMYAYASNA</sequence>
<organism evidence="1 2">
    <name type="scientific">Sphingomonas carotinifaciens</name>
    <dbReference type="NCBI Taxonomy" id="1166323"/>
    <lineage>
        <taxon>Bacteria</taxon>
        <taxon>Pseudomonadati</taxon>
        <taxon>Pseudomonadota</taxon>
        <taxon>Alphaproteobacteria</taxon>
        <taxon>Sphingomonadales</taxon>
        <taxon>Sphingomonadaceae</taxon>
        <taxon>Sphingomonas</taxon>
    </lineage>
</organism>